<gene>
    <name evidence="1" type="ORF">Slati_0516000</name>
</gene>
<comment type="caution">
    <text evidence="1">The sequence shown here is derived from an EMBL/GenBank/DDBJ whole genome shotgun (WGS) entry which is preliminary data.</text>
</comment>
<protein>
    <submittedName>
        <fullName evidence="1">Uncharacterized protein</fullName>
    </submittedName>
</protein>
<name>A0AAW2XZ58_9LAMI</name>
<organism evidence="1">
    <name type="scientific">Sesamum latifolium</name>
    <dbReference type="NCBI Taxonomy" id="2727402"/>
    <lineage>
        <taxon>Eukaryota</taxon>
        <taxon>Viridiplantae</taxon>
        <taxon>Streptophyta</taxon>
        <taxon>Embryophyta</taxon>
        <taxon>Tracheophyta</taxon>
        <taxon>Spermatophyta</taxon>
        <taxon>Magnoliopsida</taxon>
        <taxon>eudicotyledons</taxon>
        <taxon>Gunneridae</taxon>
        <taxon>Pentapetalae</taxon>
        <taxon>asterids</taxon>
        <taxon>lamiids</taxon>
        <taxon>Lamiales</taxon>
        <taxon>Pedaliaceae</taxon>
        <taxon>Sesamum</taxon>
    </lineage>
</organism>
<proteinExistence type="predicted"/>
<reference evidence="1" key="2">
    <citation type="journal article" date="2024" name="Plant">
        <title>Genomic evolution and insights into agronomic trait innovations of Sesamum species.</title>
        <authorList>
            <person name="Miao H."/>
            <person name="Wang L."/>
            <person name="Qu L."/>
            <person name="Liu H."/>
            <person name="Sun Y."/>
            <person name="Le M."/>
            <person name="Wang Q."/>
            <person name="Wei S."/>
            <person name="Zheng Y."/>
            <person name="Lin W."/>
            <person name="Duan Y."/>
            <person name="Cao H."/>
            <person name="Xiong S."/>
            <person name="Wang X."/>
            <person name="Wei L."/>
            <person name="Li C."/>
            <person name="Ma Q."/>
            <person name="Ju M."/>
            <person name="Zhao R."/>
            <person name="Li G."/>
            <person name="Mu C."/>
            <person name="Tian Q."/>
            <person name="Mei H."/>
            <person name="Zhang T."/>
            <person name="Gao T."/>
            <person name="Zhang H."/>
        </authorList>
    </citation>
    <scope>NUCLEOTIDE SEQUENCE</scope>
    <source>
        <strain evidence="1">KEN1</strain>
    </source>
</reference>
<reference evidence="1" key="1">
    <citation type="submission" date="2020-06" db="EMBL/GenBank/DDBJ databases">
        <authorList>
            <person name="Li T."/>
            <person name="Hu X."/>
            <person name="Zhang T."/>
            <person name="Song X."/>
            <person name="Zhang H."/>
            <person name="Dai N."/>
            <person name="Sheng W."/>
            <person name="Hou X."/>
            <person name="Wei L."/>
        </authorList>
    </citation>
    <scope>NUCLEOTIDE SEQUENCE</scope>
    <source>
        <strain evidence="1">KEN1</strain>
        <tissue evidence="1">Leaf</tissue>
    </source>
</reference>
<evidence type="ECO:0000313" key="1">
    <source>
        <dbReference type="EMBL" id="KAL0458888.1"/>
    </source>
</evidence>
<accession>A0AAW2XZ58</accession>
<sequence>MKLKEFYDEIPDELPWKLPLRRAMDHEIELVLGTKPPTRHRIECLSQACGA</sequence>
<dbReference type="AlphaFoldDB" id="A0AAW2XZ58"/>
<dbReference type="EMBL" id="JACGWN010000002">
    <property type="protein sequence ID" value="KAL0458888.1"/>
    <property type="molecule type" value="Genomic_DNA"/>
</dbReference>